<evidence type="ECO:0000313" key="1">
    <source>
        <dbReference type="EMBL" id="SNW62890.1"/>
    </source>
</evidence>
<accession>A0A2I2L5X3</accession>
<evidence type="ECO:0008006" key="3">
    <source>
        <dbReference type="Google" id="ProtNLM"/>
    </source>
</evidence>
<gene>
    <name evidence="1" type="ORF">ORPV_986</name>
</gene>
<dbReference type="Proteomes" id="UP000236316">
    <property type="component" value="Segment"/>
</dbReference>
<name>A0A2I2L5X3_9VIRU</name>
<proteinExistence type="predicted"/>
<dbReference type="GeneID" id="35382834"/>
<reference evidence="1" key="1">
    <citation type="submission" date="2017-08" db="EMBL/GenBank/DDBJ databases">
        <authorList>
            <consortium name="Urmite Genomes"/>
        </authorList>
    </citation>
    <scope>NUCLEOTIDE SEQUENCE [LARGE SCALE GENOMIC DNA]</scope>
    <source>
        <strain evidence="1">IHUMI-LCC2</strain>
    </source>
</reference>
<dbReference type="RefSeq" id="YP_009449192.1">
    <property type="nucleotide sequence ID" value="NC_036594.1"/>
</dbReference>
<evidence type="ECO:0000313" key="2">
    <source>
        <dbReference type="Proteomes" id="UP000236316"/>
    </source>
</evidence>
<dbReference type="EMBL" id="LT906555">
    <property type="protein sequence ID" value="SNW62890.1"/>
    <property type="molecule type" value="Genomic_DNA"/>
</dbReference>
<keyword evidence="2" id="KW-1185">Reference proteome</keyword>
<protein>
    <recommendedName>
        <fullName evidence="3">Protein kinase</fullName>
    </recommendedName>
</protein>
<sequence length="350" mass="40532">MGDIKRNINWEENSVRANDLINLLCNKKNGLWDNMKDGKLQDINSYILSDRNCMYNLGKVNINVEESDVDSLAIKSKLRRKNKEHSCMVCKTLQNGFQKDKIEMVGVPLNDNGKLYVIQESNPNNFYIGSVINSILPGHNMGHVGGFLCGNSLYHIREYCQYDNIKKYIDGQNSHSRKNTNSNIFGILPVELSKIFKSLSRYNFCYRSDKLEIGNIGGNMKVRLCDFSNSSITIDNNSYGKHSKYVKHSYIIPNLQNNLNRSYSLYNNEADMMNTTQGSYTYLLLTLFSHPTSRDFLLKNNRLKQLWDEIWAPSQINYINDIISEENGIKINKPIWIRDDILEYISEWKI</sequence>
<dbReference type="KEGG" id="vg:35382834"/>
<organism evidence="1">
    <name type="scientific">Orpheovirus IHUMI-LCC2</name>
    <dbReference type="NCBI Taxonomy" id="2023057"/>
    <lineage>
        <taxon>Viruses</taxon>
        <taxon>Varidnaviria</taxon>
        <taxon>Bamfordvirae</taxon>
        <taxon>Nucleocytoviricota</taxon>
        <taxon>Megaviricetes</taxon>
        <taxon>Pimascovirales</taxon>
        <taxon>Ocovirineae</taxon>
        <taxon>Orpheoviridae</taxon>
        <taxon>Alphaorpheovirus</taxon>
        <taxon>Alphaorpheovirus massiliense</taxon>
    </lineage>
</organism>